<evidence type="ECO:0000313" key="1">
    <source>
        <dbReference type="EMBL" id="POM62739.1"/>
    </source>
</evidence>
<dbReference type="Proteomes" id="UP000237271">
    <property type="component" value="Unassembled WGS sequence"/>
</dbReference>
<dbReference type="AlphaFoldDB" id="A0A2P4XB47"/>
<evidence type="ECO:0000313" key="2">
    <source>
        <dbReference type="Proteomes" id="UP000237271"/>
    </source>
</evidence>
<protein>
    <submittedName>
        <fullName evidence="1">Uncharacterized protein</fullName>
    </submittedName>
</protein>
<keyword evidence="2" id="KW-1185">Reference proteome</keyword>
<organism evidence="1 2">
    <name type="scientific">Phytophthora palmivora</name>
    <dbReference type="NCBI Taxonomy" id="4796"/>
    <lineage>
        <taxon>Eukaryota</taxon>
        <taxon>Sar</taxon>
        <taxon>Stramenopiles</taxon>
        <taxon>Oomycota</taxon>
        <taxon>Peronosporomycetes</taxon>
        <taxon>Peronosporales</taxon>
        <taxon>Peronosporaceae</taxon>
        <taxon>Phytophthora</taxon>
    </lineage>
</organism>
<gene>
    <name evidence="1" type="ORF">PHPALM_28060</name>
</gene>
<dbReference type="OrthoDB" id="115116at2759"/>
<accession>A0A2P4XB47</accession>
<reference evidence="1 2" key="1">
    <citation type="journal article" date="2017" name="Genome Biol. Evol.">
        <title>Phytophthora megakarya and P. palmivora, closely related causal agents of cacao black pod rot, underwent increases in genome sizes and gene numbers by different mechanisms.</title>
        <authorList>
            <person name="Ali S.S."/>
            <person name="Shao J."/>
            <person name="Lary D.J."/>
            <person name="Kronmiller B."/>
            <person name="Shen D."/>
            <person name="Strem M.D."/>
            <person name="Amoako-Attah I."/>
            <person name="Akrofi A.Y."/>
            <person name="Begoude B.A."/>
            <person name="Ten Hoopen G.M."/>
            <person name="Coulibaly K."/>
            <person name="Kebe B.I."/>
            <person name="Melnick R.L."/>
            <person name="Guiltinan M.J."/>
            <person name="Tyler B.M."/>
            <person name="Meinhardt L.W."/>
            <person name="Bailey B.A."/>
        </authorList>
    </citation>
    <scope>NUCLEOTIDE SEQUENCE [LARGE SCALE GENOMIC DNA]</scope>
    <source>
        <strain evidence="2">sbr112.9</strain>
    </source>
</reference>
<name>A0A2P4XB47_9STRA</name>
<comment type="caution">
    <text evidence="1">The sequence shown here is derived from an EMBL/GenBank/DDBJ whole genome shotgun (WGS) entry which is preliminary data.</text>
</comment>
<sequence length="284" mass="32777">MLREEAVKLQGYLNQLKNRVCHAGKSADGMRNSFENSGESDNVWRQRSNTEYQERLHSEQTNKRLKQILDHQEKVFKTLSATIKRQQSSYVRNDGKWLSCLLYCASQPKYDEQSKTQVIEFVTITPLDCSSEAACDGIWGFIQKQSIPGSHPNTRRKNRNLTMHYRNCVLEFNSIYNIQKFVEHNRIVIAWSGILVLPSQSLQYRTQGYSTITPSKANSTEGCVVRTKATLYREDVGVDSNQHPEITEKAHNIAFGVLSVKIRSFWQTEQMRLVRDSMRCSSAW</sequence>
<dbReference type="EMBL" id="NCKW01015506">
    <property type="protein sequence ID" value="POM62739.1"/>
    <property type="molecule type" value="Genomic_DNA"/>
</dbReference>
<proteinExistence type="predicted"/>